<keyword evidence="4 7" id="KW-1133">Transmembrane helix</keyword>
<evidence type="ECO:0000256" key="1">
    <source>
        <dbReference type="ARBA" id="ARBA00004141"/>
    </source>
</evidence>
<proteinExistence type="inferred from homology"/>
<dbReference type="InterPro" id="IPR020846">
    <property type="entry name" value="MFS_dom"/>
</dbReference>
<evidence type="ECO:0000256" key="3">
    <source>
        <dbReference type="ARBA" id="ARBA00022692"/>
    </source>
</evidence>
<comment type="subcellular location">
    <subcellularLocation>
        <location evidence="1">Membrane</location>
        <topology evidence="1">Multi-pass membrane protein</topology>
    </subcellularLocation>
</comment>
<dbReference type="PROSITE" id="PS50850">
    <property type="entry name" value="MFS"/>
    <property type="match status" value="1"/>
</dbReference>
<sequence length="457" mass="50014">MTCVLAWAVLAGSIGSGFQHGYNTGVLNAPQKVIETWMNETWHMKDSELTVIWSTTTSIMCIGGIIGGALTSLLSNWFGRRKTLIFNSFVAIGAGTIMGGSKYVNQPWMLILGRLIIGINAGLNAGVGPMYLSEISPMELRGAIGSMYQLVITISILVAQAVSINKVLGTETLWPILLFLVLIPAGYQILGMLTSPESLKYLLETNEDEKALSESVRLFGEEQGPINLDLIKNEIEDSRLLPKVTMRDMIHVAKYRRPLIIMCLLMGAQQLSGINAVIYYSTHIFKTADLSEENAQIATVGVGLVNVITTIFSVFLVEMVGRKPLLIIGFAGMTFDLSLLLVCLYYVESIAILAYAAVVLVYLFIILFAIGAGSIPWIMGSELFATAARPLALSVAVPANWFFNFVVGLIFLPLQKILGPAVFLIFIVSQAFATVYFHIKIPETKNRPIDEITALFE</sequence>
<dbReference type="InterPro" id="IPR045263">
    <property type="entry name" value="GLUT"/>
</dbReference>
<keyword evidence="3 7" id="KW-0812">Transmembrane</keyword>
<reference evidence="9 10" key="1">
    <citation type="submission" date="2023-09" db="EMBL/GenBank/DDBJ databases">
        <title>Nesidiocoris tenuis whole genome shotgun sequence.</title>
        <authorList>
            <person name="Shibata T."/>
            <person name="Shimoda M."/>
            <person name="Kobayashi T."/>
            <person name="Uehara T."/>
        </authorList>
    </citation>
    <scope>NUCLEOTIDE SEQUENCE [LARGE SCALE GENOMIC DNA]</scope>
    <source>
        <strain evidence="9 10">Japan</strain>
    </source>
</reference>
<dbReference type="InterPro" id="IPR003663">
    <property type="entry name" value="Sugar/inositol_transpt"/>
</dbReference>
<evidence type="ECO:0000259" key="8">
    <source>
        <dbReference type="PROSITE" id="PS50850"/>
    </source>
</evidence>
<feature type="transmembrane region" description="Helical" evidence="7">
    <location>
        <begin position="84"/>
        <end position="104"/>
    </location>
</feature>
<dbReference type="NCBIfam" id="TIGR00879">
    <property type="entry name" value="SP"/>
    <property type="match status" value="1"/>
</dbReference>
<dbReference type="Pfam" id="PF00083">
    <property type="entry name" value="Sugar_tr"/>
    <property type="match status" value="1"/>
</dbReference>
<dbReference type="InterPro" id="IPR005829">
    <property type="entry name" value="Sugar_transporter_CS"/>
</dbReference>
<dbReference type="Proteomes" id="UP001307889">
    <property type="component" value="Chromosome 1"/>
</dbReference>
<gene>
    <name evidence="9" type="ORF">NTJ_01894</name>
</gene>
<protein>
    <submittedName>
        <fullName evidence="9">Transporter</fullName>
    </submittedName>
</protein>
<feature type="transmembrane region" description="Helical" evidence="7">
    <location>
        <begin position="110"/>
        <end position="132"/>
    </location>
</feature>
<evidence type="ECO:0000313" key="10">
    <source>
        <dbReference type="Proteomes" id="UP001307889"/>
    </source>
</evidence>
<keyword evidence="5 7" id="KW-0472">Membrane</keyword>
<keyword evidence="2 6" id="KW-0813">Transport</keyword>
<evidence type="ECO:0000256" key="6">
    <source>
        <dbReference type="RuleBase" id="RU003346"/>
    </source>
</evidence>
<feature type="transmembrane region" description="Helical" evidence="7">
    <location>
        <begin position="144"/>
        <end position="162"/>
    </location>
</feature>
<dbReference type="PANTHER" id="PTHR23503:SF8">
    <property type="entry name" value="FACILITATED GLUCOSE TRANSPORTER PROTEIN 1"/>
    <property type="match status" value="1"/>
</dbReference>
<comment type="similarity">
    <text evidence="6">Belongs to the major facilitator superfamily. Sugar transporter (TC 2.A.1.1) family.</text>
</comment>
<evidence type="ECO:0000256" key="7">
    <source>
        <dbReference type="SAM" id="Phobius"/>
    </source>
</evidence>
<feature type="transmembrane region" description="Helical" evidence="7">
    <location>
        <begin position="174"/>
        <end position="193"/>
    </location>
</feature>
<keyword evidence="10" id="KW-1185">Reference proteome</keyword>
<feature type="transmembrane region" description="Helical" evidence="7">
    <location>
        <begin position="324"/>
        <end position="347"/>
    </location>
</feature>
<dbReference type="PANTHER" id="PTHR23503">
    <property type="entry name" value="SOLUTE CARRIER FAMILY 2"/>
    <property type="match status" value="1"/>
</dbReference>
<dbReference type="InterPro" id="IPR036259">
    <property type="entry name" value="MFS_trans_sf"/>
</dbReference>
<feature type="transmembrane region" description="Helical" evidence="7">
    <location>
        <begin position="353"/>
        <end position="379"/>
    </location>
</feature>
<dbReference type="EMBL" id="AP028909">
    <property type="protein sequence ID" value="BES89087.1"/>
    <property type="molecule type" value="Genomic_DNA"/>
</dbReference>
<accession>A0ABN7ACW2</accession>
<evidence type="ECO:0000313" key="9">
    <source>
        <dbReference type="EMBL" id="BES89087.1"/>
    </source>
</evidence>
<feature type="transmembrane region" description="Helical" evidence="7">
    <location>
        <begin position="295"/>
        <end position="317"/>
    </location>
</feature>
<evidence type="ECO:0000256" key="2">
    <source>
        <dbReference type="ARBA" id="ARBA00022448"/>
    </source>
</evidence>
<dbReference type="InterPro" id="IPR005828">
    <property type="entry name" value="MFS_sugar_transport-like"/>
</dbReference>
<dbReference type="PROSITE" id="PS00216">
    <property type="entry name" value="SUGAR_TRANSPORT_1"/>
    <property type="match status" value="1"/>
</dbReference>
<feature type="transmembrane region" description="Helical" evidence="7">
    <location>
        <begin position="52"/>
        <end position="72"/>
    </location>
</feature>
<feature type="domain" description="Major facilitator superfamily (MFS) profile" evidence="8">
    <location>
        <begin position="9"/>
        <end position="445"/>
    </location>
</feature>
<dbReference type="PROSITE" id="PS00217">
    <property type="entry name" value="SUGAR_TRANSPORT_2"/>
    <property type="match status" value="1"/>
</dbReference>
<feature type="transmembrane region" description="Helical" evidence="7">
    <location>
        <begin position="259"/>
        <end position="280"/>
    </location>
</feature>
<dbReference type="PRINTS" id="PR00171">
    <property type="entry name" value="SUGRTRNSPORT"/>
</dbReference>
<feature type="transmembrane region" description="Helical" evidence="7">
    <location>
        <begin position="391"/>
        <end position="411"/>
    </location>
</feature>
<dbReference type="SUPFAM" id="SSF103473">
    <property type="entry name" value="MFS general substrate transporter"/>
    <property type="match status" value="1"/>
</dbReference>
<evidence type="ECO:0000256" key="5">
    <source>
        <dbReference type="ARBA" id="ARBA00023136"/>
    </source>
</evidence>
<name>A0ABN7ACW2_9HEMI</name>
<organism evidence="9 10">
    <name type="scientific">Nesidiocoris tenuis</name>
    <dbReference type="NCBI Taxonomy" id="355587"/>
    <lineage>
        <taxon>Eukaryota</taxon>
        <taxon>Metazoa</taxon>
        <taxon>Ecdysozoa</taxon>
        <taxon>Arthropoda</taxon>
        <taxon>Hexapoda</taxon>
        <taxon>Insecta</taxon>
        <taxon>Pterygota</taxon>
        <taxon>Neoptera</taxon>
        <taxon>Paraneoptera</taxon>
        <taxon>Hemiptera</taxon>
        <taxon>Heteroptera</taxon>
        <taxon>Panheteroptera</taxon>
        <taxon>Cimicomorpha</taxon>
        <taxon>Miridae</taxon>
        <taxon>Dicyphina</taxon>
        <taxon>Nesidiocoris</taxon>
    </lineage>
</organism>
<evidence type="ECO:0000256" key="4">
    <source>
        <dbReference type="ARBA" id="ARBA00022989"/>
    </source>
</evidence>
<feature type="transmembrane region" description="Helical" evidence="7">
    <location>
        <begin position="417"/>
        <end position="439"/>
    </location>
</feature>
<dbReference type="Gene3D" id="1.20.1250.20">
    <property type="entry name" value="MFS general substrate transporter like domains"/>
    <property type="match status" value="1"/>
</dbReference>